<accession>B3MQ42</accession>
<evidence type="ECO:0000313" key="5">
    <source>
        <dbReference type="Proteomes" id="UP000007801"/>
    </source>
</evidence>
<keyword evidence="5" id="KW-1185">Reference proteome</keyword>
<proteinExistence type="predicted"/>
<feature type="transmembrane region" description="Helical" evidence="2">
    <location>
        <begin position="123"/>
        <end position="143"/>
    </location>
</feature>
<gene>
    <name evidence="4" type="primary">Dana\GF20310</name>
    <name evidence="4" type="synonym">dana_GLEANR_2722</name>
    <name evidence="4" type="ORF">GF20310</name>
</gene>
<dbReference type="EMBL" id="CH902621">
    <property type="protein sequence ID" value="EDV44468.1"/>
    <property type="molecule type" value="Genomic_DNA"/>
</dbReference>
<sequence>MTNIVCVCIASALLWINYLTESNDEDIETPGPKLPSVMVTLALMDLIYDNSFVPEKLEGVPRFLKWVYEVIVSVFVLDVGLHFWKATEYTLYLLLKIIVLWMGYVSHLTYIEYEYYCQAAMTLPLAFLVLTFAGHATNHFHLVRGKYLGIKPKPVIQADGTPKLEDEERKELPSVEPMIQQPQEEGRKVRQPRRKRTTPQIA</sequence>
<keyword evidence="2" id="KW-1133">Transmembrane helix</keyword>
<feature type="compositionally biased region" description="Basic residues" evidence="1">
    <location>
        <begin position="189"/>
        <end position="202"/>
    </location>
</feature>
<dbReference type="eggNOG" id="ENOG502TCGY">
    <property type="taxonomic scope" value="Eukaryota"/>
</dbReference>
<organism evidence="4 5">
    <name type="scientific">Drosophila ananassae</name>
    <name type="common">Fruit fly</name>
    <dbReference type="NCBI Taxonomy" id="7217"/>
    <lineage>
        <taxon>Eukaryota</taxon>
        <taxon>Metazoa</taxon>
        <taxon>Ecdysozoa</taxon>
        <taxon>Arthropoda</taxon>
        <taxon>Hexapoda</taxon>
        <taxon>Insecta</taxon>
        <taxon>Pterygota</taxon>
        <taxon>Neoptera</taxon>
        <taxon>Endopterygota</taxon>
        <taxon>Diptera</taxon>
        <taxon>Brachycera</taxon>
        <taxon>Muscomorpha</taxon>
        <taxon>Ephydroidea</taxon>
        <taxon>Drosophilidae</taxon>
        <taxon>Drosophila</taxon>
        <taxon>Sophophora</taxon>
    </lineage>
</organism>
<keyword evidence="2" id="KW-0472">Membrane</keyword>
<feature type="region of interest" description="Disordered" evidence="1">
    <location>
        <begin position="161"/>
        <end position="202"/>
    </location>
</feature>
<dbReference type="HOGENOM" id="CLU_117336_0_0_1"/>
<feature type="chain" id="PRO_5002791045" evidence="3">
    <location>
        <begin position="23"/>
        <end position="202"/>
    </location>
</feature>
<evidence type="ECO:0000256" key="3">
    <source>
        <dbReference type="SAM" id="SignalP"/>
    </source>
</evidence>
<keyword evidence="2" id="KW-0812">Transmembrane</keyword>
<dbReference type="OMA" id="LIWDNCF"/>
<dbReference type="KEGG" id="dan:6503021"/>
<dbReference type="GeneID" id="6503021"/>
<dbReference type="PhylomeDB" id="B3MQ42"/>
<dbReference type="Pfam" id="PF16089">
    <property type="entry name" value="DUF4818"/>
    <property type="match status" value="1"/>
</dbReference>
<dbReference type="OrthoDB" id="7882700at2759"/>
<evidence type="ECO:0000313" key="4">
    <source>
        <dbReference type="EMBL" id="EDV44468.1"/>
    </source>
</evidence>
<dbReference type="Proteomes" id="UP000007801">
    <property type="component" value="Unassembled WGS sequence"/>
</dbReference>
<evidence type="ECO:0000256" key="2">
    <source>
        <dbReference type="SAM" id="Phobius"/>
    </source>
</evidence>
<dbReference type="AlphaFoldDB" id="B3MQ42"/>
<feature type="transmembrane region" description="Helical" evidence="2">
    <location>
        <begin position="91"/>
        <end position="111"/>
    </location>
</feature>
<name>B3MQ42_DROAN</name>
<keyword evidence="3" id="KW-0732">Signal</keyword>
<protein>
    <submittedName>
        <fullName evidence="4">Uncharacterized protein</fullName>
    </submittedName>
</protein>
<feature type="signal peptide" evidence="3">
    <location>
        <begin position="1"/>
        <end position="22"/>
    </location>
</feature>
<feature type="compositionally biased region" description="Basic and acidic residues" evidence="1">
    <location>
        <begin position="162"/>
        <end position="173"/>
    </location>
</feature>
<dbReference type="InterPro" id="IPR032145">
    <property type="entry name" value="DUF4818"/>
</dbReference>
<reference evidence="4 5" key="1">
    <citation type="journal article" date="2007" name="Nature">
        <title>Evolution of genes and genomes on the Drosophila phylogeny.</title>
        <authorList>
            <consortium name="Drosophila 12 Genomes Consortium"/>
            <person name="Clark A.G."/>
            <person name="Eisen M.B."/>
            <person name="Smith D.R."/>
            <person name="Bergman C.M."/>
            <person name="Oliver B."/>
            <person name="Markow T.A."/>
            <person name="Kaufman T.C."/>
            <person name="Kellis M."/>
            <person name="Gelbart W."/>
            <person name="Iyer V.N."/>
            <person name="Pollard D.A."/>
            <person name="Sackton T.B."/>
            <person name="Larracuente A.M."/>
            <person name="Singh N.D."/>
            <person name="Abad J.P."/>
            <person name="Abt D.N."/>
            <person name="Adryan B."/>
            <person name="Aguade M."/>
            <person name="Akashi H."/>
            <person name="Anderson W.W."/>
            <person name="Aquadro C.F."/>
            <person name="Ardell D.H."/>
            <person name="Arguello R."/>
            <person name="Artieri C.G."/>
            <person name="Barbash D.A."/>
            <person name="Barker D."/>
            <person name="Barsanti P."/>
            <person name="Batterham P."/>
            <person name="Batzoglou S."/>
            <person name="Begun D."/>
            <person name="Bhutkar A."/>
            <person name="Blanco E."/>
            <person name="Bosak S.A."/>
            <person name="Bradley R.K."/>
            <person name="Brand A.D."/>
            <person name="Brent M.R."/>
            <person name="Brooks A.N."/>
            <person name="Brown R.H."/>
            <person name="Butlin R.K."/>
            <person name="Caggese C."/>
            <person name="Calvi B.R."/>
            <person name="Bernardo de Carvalho A."/>
            <person name="Caspi A."/>
            <person name="Castrezana S."/>
            <person name="Celniker S.E."/>
            <person name="Chang J.L."/>
            <person name="Chapple C."/>
            <person name="Chatterji S."/>
            <person name="Chinwalla A."/>
            <person name="Civetta A."/>
            <person name="Clifton S.W."/>
            <person name="Comeron J.M."/>
            <person name="Costello J.C."/>
            <person name="Coyne J.A."/>
            <person name="Daub J."/>
            <person name="David R.G."/>
            <person name="Delcher A.L."/>
            <person name="Delehaunty K."/>
            <person name="Do C.B."/>
            <person name="Ebling H."/>
            <person name="Edwards K."/>
            <person name="Eickbush T."/>
            <person name="Evans J.D."/>
            <person name="Filipski A."/>
            <person name="Findeiss S."/>
            <person name="Freyhult E."/>
            <person name="Fulton L."/>
            <person name="Fulton R."/>
            <person name="Garcia A.C."/>
            <person name="Gardiner A."/>
            <person name="Garfield D.A."/>
            <person name="Garvin B.E."/>
            <person name="Gibson G."/>
            <person name="Gilbert D."/>
            <person name="Gnerre S."/>
            <person name="Godfrey J."/>
            <person name="Good R."/>
            <person name="Gotea V."/>
            <person name="Gravely B."/>
            <person name="Greenberg A.J."/>
            <person name="Griffiths-Jones S."/>
            <person name="Gross S."/>
            <person name="Guigo R."/>
            <person name="Gustafson E.A."/>
            <person name="Haerty W."/>
            <person name="Hahn M.W."/>
            <person name="Halligan D.L."/>
            <person name="Halpern A.L."/>
            <person name="Halter G.M."/>
            <person name="Han M.V."/>
            <person name="Heger A."/>
            <person name="Hillier L."/>
            <person name="Hinrichs A.S."/>
            <person name="Holmes I."/>
            <person name="Hoskins R.A."/>
            <person name="Hubisz M.J."/>
            <person name="Hultmark D."/>
            <person name="Huntley M.A."/>
            <person name="Jaffe D.B."/>
            <person name="Jagadeeshan S."/>
            <person name="Jeck W.R."/>
            <person name="Johnson J."/>
            <person name="Jones C.D."/>
            <person name="Jordan W.C."/>
            <person name="Karpen G.H."/>
            <person name="Kataoka E."/>
            <person name="Keightley P.D."/>
            <person name="Kheradpour P."/>
            <person name="Kirkness E.F."/>
            <person name="Koerich L.B."/>
            <person name="Kristiansen K."/>
            <person name="Kudrna D."/>
            <person name="Kulathinal R.J."/>
            <person name="Kumar S."/>
            <person name="Kwok R."/>
            <person name="Lander E."/>
            <person name="Langley C.H."/>
            <person name="Lapoint R."/>
            <person name="Lazzaro B.P."/>
            <person name="Lee S.J."/>
            <person name="Levesque L."/>
            <person name="Li R."/>
            <person name="Lin C.F."/>
            <person name="Lin M.F."/>
            <person name="Lindblad-Toh K."/>
            <person name="Llopart A."/>
            <person name="Long M."/>
            <person name="Low L."/>
            <person name="Lozovsky E."/>
            <person name="Lu J."/>
            <person name="Luo M."/>
            <person name="Machado C.A."/>
            <person name="Makalowski W."/>
            <person name="Marzo M."/>
            <person name="Matsuda M."/>
            <person name="Matzkin L."/>
            <person name="McAllister B."/>
            <person name="McBride C.S."/>
            <person name="McKernan B."/>
            <person name="McKernan K."/>
            <person name="Mendez-Lago M."/>
            <person name="Minx P."/>
            <person name="Mollenhauer M.U."/>
            <person name="Montooth K."/>
            <person name="Mount S.M."/>
            <person name="Mu X."/>
            <person name="Myers E."/>
            <person name="Negre B."/>
            <person name="Newfeld S."/>
            <person name="Nielsen R."/>
            <person name="Noor M.A."/>
            <person name="O'Grady P."/>
            <person name="Pachter L."/>
            <person name="Papaceit M."/>
            <person name="Parisi M.J."/>
            <person name="Parisi M."/>
            <person name="Parts L."/>
            <person name="Pedersen J.S."/>
            <person name="Pesole G."/>
            <person name="Phillippy A.M."/>
            <person name="Ponting C.P."/>
            <person name="Pop M."/>
            <person name="Porcelli D."/>
            <person name="Powell J.R."/>
            <person name="Prohaska S."/>
            <person name="Pruitt K."/>
            <person name="Puig M."/>
            <person name="Quesneville H."/>
            <person name="Ram K.R."/>
            <person name="Rand D."/>
            <person name="Rasmussen M.D."/>
            <person name="Reed L.K."/>
            <person name="Reenan R."/>
            <person name="Reily A."/>
            <person name="Remington K.A."/>
            <person name="Rieger T.T."/>
            <person name="Ritchie M.G."/>
            <person name="Robin C."/>
            <person name="Rogers Y.H."/>
            <person name="Rohde C."/>
            <person name="Rozas J."/>
            <person name="Rubenfield M.J."/>
            <person name="Ruiz A."/>
            <person name="Russo S."/>
            <person name="Salzberg S.L."/>
            <person name="Sanchez-Gracia A."/>
            <person name="Saranga D.J."/>
            <person name="Sato H."/>
            <person name="Schaeffer S.W."/>
            <person name="Schatz M.C."/>
            <person name="Schlenke T."/>
            <person name="Schwartz R."/>
            <person name="Segarra C."/>
            <person name="Singh R.S."/>
            <person name="Sirot L."/>
            <person name="Sirota M."/>
            <person name="Sisneros N.B."/>
            <person name="Smith C.D."/>
            <person name="Smith T.F."/>
            <person name="Spieth J."/>
            <person name="Stage D.E."/>
            <person name="Stark A."/>
            <person name="Stephan W."/>
            <person name="Strausberg R.L."/>
            <person name="Strempel S."/>
            <person name="Sturgill D."/>
            <person name="Sutton G."/>
            <person name="Sutton G.G."/>
            <person name="Tao W."/>
            <person name="Teichmann S."/>
            <person name="Tobari Y.N."/>
            <person name="Tomimura Y."/>
            <person name="Tsolas J.M."/>
            <person name="Valente V.L."/>
            <person name="Venter E."/>
            <person name="Venter J.C."/>
            <person name="Vicario S."/>
            <person name="Vieira F.G."/>
            <person name="Vilella A.J."/>
            <person name="Villasante A."/>
            <person name="Walenz B."/>
            <person name="Wang J."/>
            <person name="Wasserman M."/>
            <person name="Watts T."/>
            <person name="Wilson D."/>
            <person name="Wilson R.K."/>
            <person name="Wing R.A."/>
            <person name="Wolfner M.F."/>
            <person name="Wong A."/>
            <person name="Wong G.K."/>
            <person name="Wu C.I."/>
            <person name="Wu G."/>
            <person name="Yamamoto D."/>
            <person name="Yang H.P."/>
            <person name="Yang S.P."/>
            <person name="Yorke J.A."/>
            <person name="Yoshida K."/>
            <person name="Zdobnov E."/>
            <person name="Zhang P."/>
            <person name="Zhang Y."/>
            <person name="Zimin A.V."/>
            <person name="Baldwin J."/>
            <person name="Abdouelleil A."/>
            <person name="Abdulkadir J."/>
            <person name="Abebe A."/>
            <person name="Abera B."/>
            <person name="Abreu J."/>
            <person name="Acer S.C."/>
            <person name="Aftuck L."/>
            <person name="Alexander A."/>
            <person name="An P."/>
            <person name="Anderson E."/>
            <person name="Anderson S."/>
            <person name="Arachi H."/>
            <person name="Azer M."/>
            <person name="Bachantsang P."/>
            <person name="Barry A."/>
            <person name="Bayul T."/>
            <person name="Berlin A."/>
            <person name="Bessette D."/>
            <person name="Bloom T."/>
            <person name="Blye J."/>
            <person name="Boguslavskiy L."/>
            <person name="Bonnet C."/>
            <person name="Boukhgalter B."/>
            <person name="Bourzgui I."/>
            <person name="Brown A."/>
            <person name="Cahill P."/>
            <person name="Channer S."/>
            <person name="Cheshatsang Y."/>
            <person name="Chuda L."/>
            <person name="Citroen M."/>
            <person name="Collymore A."/>
            <person name="Cooke P."/>
            <person name="Costello M."/>
            <person name="D'Aco K."/>
            <person name="Daza R."/>
            <person name="De Haan G."/>
            <person name="DeGray S."/>
            <person name="DeMaso C."/>
            <person name="Dhargay N."/>
            <person name="Dooley K."/>
            <person name="Dooley E."/>
            <person name="Doricent M."/>
            <person name="Dorje P."/>
            <person name="Dorjee K."/>
            <person name="Dupes A."/>
            <person name="Elong R."/>
            <person name="Falk J."/>
            <person name="Farina A."/>
            <person name="Faro S."/>
            <person name="Ferguson D."/>
            <person name="Fisher S."/>
            <person name="Foley C.D."/>
            <person name="Franke A."/>
            <person name="Friedrich D."/>
            <person name="Gadbois L."/>
            <person name="Gearin G."/>
            <person name="Gearin C.R."/>
            <person name="Giannoukos G."/>
            <person name="Goode T."/>
            <person name="Graham J."/>
            <person name="Grandbois E."/>
            <person name="Grewal S."/>
            <person name="Gyaltsen K."/>
            <person name="Hafez N."/>
            <person name="Hagos B."/>
            <person name="Hall J."/>
            <person name="Henson C."/>
            <person name="Hollinger A."/>
            <person name="Honan T."/>
            <person name="Huard M.D."/>
            <person name="Hughes L."/>
            <person name="Hurhula B."/>
            <person name="Husby M.E."/>
            <person name="Kamat A."/>
            <person name="Kanga B."/>
            <person name="Kashin S."/>
            <person name="Khazanovich D."/>
            <person name="Kisner P."/>
            <person name="Lance K."/>
            <person name="Lara M."/>
            <person name="Lee W."/>
            <person name="Lennon N."/>
            <person name="Letendre F."/>
            <person name="LeVine R."/>
            <person name="Lipovsky A."/>
            <person name="Liu X."/>
            <person name="Liu J."/>
            <person name="Liu S."/>
            <person name="Lokyitsang T."/>
            <person name="Lokyitsang Y."/>
            <person name="Lubonja R."/>
            <person name="Lui A."/>
            <person name="MacDonald P."/>
            <person name="Magnisalis V."/>
            <person name="Maru K."/>
            <person name="Matthews C."/>
            <person name="McCusker W."/>
            <person name="McDonough S."/>
            <person name="Mehta T."/>
            <person name="Meldrim J."/>
            <person name="Meneus L."/>
            <person name="Mihai O."/>
            <person name="Mihalev A."/>
            <person name="Mihova T."/>
            <person name="Mittelman R."/>
            <person name="Mlenga V."/>
            <person name="Montmayeur A."/>
            <person name="Mulrain L."/>
            <person name="Navidi A."/>
            <person name="Naylor J."/>
            <person name="Negash T."/>
            <person name="Nguyen T."/>
            <person name="Nguyen N."/>
            <person name="Nicol R."/>
            <person name="Norbu C."/>
            <person name="Norbu N."/>
            <person name="Novod N."/>
            <person name="O'Neill B."/>
            <person name="Osman S."/>
            <person name="Markiewicz E."/>
            <person name="Oyono O.L."/>
            <person name="Patti C."/>
            <person name="Phunkhang P."/>
            <person name="Pierre F."/>
            <person name="Priest M."/>
            <person name="Raghuraman S."/>
            <person name="Rege F."/>
            <person name="Reyes R."/>
            <person name="Rise C."/>
            <person name="Rogov P."/>
            <person name="Ross K."/>
            <person name="Ryan E."/>
            <person name="Settipalli S."/>
            <person name="Shea T."/>
            <person name="Sherpa N."/>
            <person name="Shi L."/>
            <person name="Shih D."/>
            <person name="Sparrow T."/>
            <person name="Spaulding J."/>
            <person name="Stalker J."/>
            <person name="Stange-Thomann N."/>
            <person name="Stavropoulos S."/>
            <person name="Stone C."/>
            <person name="Strader C."/>
            <person name="Tesfaye S."/>
            <person name="Thomson T."/>
            <person name="Thoulutsang Y."/>
            <person name="Thoulutsang D."/>
            <person name="Topham K."/>
            <person name="Topping I."/>
            <person name="Tsamla T."/>
            <person name="Vassiliev H."/>
            <person name="Vo A."/>
            <person name="Wangchuk T."/>
            <person name="Wangdi T."/>
            <person name="Weiand M."/>
            <person name="Wilkinson J."/>
            <person name="Wilson A."/>
            <person name="Yadav S."/>
            <person name="Young G."/>
            <person name="Yu Q."/>
            <person name="Zembek L."/>
            <person name="Zhong D."/>
            <person name="Zimmer A."/>
            <person name="Zwirko Z."/>
            <person name="Jaffe D.B."/>
            <person name="Alvarez P."/>
            <person name="Brockman W."/>
            <person name="Butler J."/>
            <person name="Chin C."/>
            <person name="Gnerre S."/>
            <person name="Grabherr M."/>
            <person name="Kleber M."/>
            <person name="Mauceli E."/>
            <person name="MacCallum I."/>
        </authorList>
    </citation>
    <scope>NUCLEOTIDE SEQUENCE [LARGE SCALE GENOMIC DNA]</scope>
    <source>
        <strain evidence="5">Tucson 14024-0371.13</strain>
    </source>
</reference>
<evidence type="ECO:0000256" key="1">
    <source>
        <dbReference type="SAM" id="MobiDB-lite"/>
    </source>
</evidence>
<dbReference type="InParanoid" id="B3MQ42"/>